<keyword evidence="1" id="KW-0436">Ligase</keyword>
<dbReference type="SUPFAM" id="SSF56059">
    <property type="entry name" value="Glutathione synthetase ATP-binding domain-like"/>
    <property type="match status" value="1"/>
</dbReference>
<dbReference type="EMBL" id="JAZGQK010000006">
    <property type="protein sequence ID" value="MEE6258681.1"/>
    <property type="molecule type" value="Genomic_DNA"/>
</dbReference>
<dbReference type="SMART" id="SM01209">
    <property type="entry name" value="GARS_A"/>
    <property type="match status" value="1"/>
</dbReference>
<evidence type="ECO:0000259" key="5">
    <source>
        <dbReference type="PROSITE" id="PS50975"/>
    </source>
</evidence>
<dbReference type="Proteomes" id="UP001332243">
    <property type="component" value="Unassembled WGS sequence"/>
</dbReference>
<evidence type="ECO:0000256" key="1">
    <source>
        <dbReference type="ARBA" id="ARBA00022598"/>
    </source>
</evidence>
<gene>
    <name evidence="6" type="ORF">V1633_09295</name>
    <name evidence="7" type="ORF">V1633_33395</name>
</gene>
<sequence length="420" mass="43976">MTGQTGDGCFAVVETSLSDFGFAPLAAARALGLRTVFVTADPNRYTGSPALSRAFAEHVTEVRQADTADPGAVLRSIADLAPDLRGVFSLTDYNVHVAARVAQELHLPGLDPTAAATARDKLATRRACAAAGVAAPRFQWVRTPEETPDAVARVGLPCVVKPLTEAGSVGVTLCRTEREAVERVRATIGVTTDYRGRPRPPGALVEEYLVGYETSVETVTVDGHHLVVGVTDKLLGPHPYFVELGETFPSLLPPDVTRLCVGLATEALRAVGHDFGAAHVEVKITSDGPKLVEVNPRVAGAQITRLIRESTGLDLPAELVRQHIGLAPVLGTGPVRGAASRYLTAPGPGRLRAVHGVSLARRLPGLAALVVDVEPGARLAPPRSNVDLLGYLVAVGTTAAEAARRADSAVGQLSFEIDPG</sequence>
<dbReference type="Pfam" id="PF18603">
    <property type="entry name" value="LAL_C2"/>
    <property type="match status" value="1"/>
</dbReference>
<dbReference type="Gene3D" id="3.40.50.20">
    <property type="match status" value="1"/>
</dbReference>
<feature type="domain" description="ATP-grasp" evidence="5">
    <location>
        <begin position="125"/>
        <end position="324"/>
    </location>
</feature>
<evidence type="ECO:0000256" key="3">
    <source>
        <dbReference type="ARBA" id="ARBA00022840"/>
    </source>
</evidence>
<name>A0ABU7S3L7_9ACTN</name>
<evidence type="ECO:0000256" key="4">
    <source>
        <dbReference type="PROSITE-ProRule" id="PRU00409"/>
    </source>
</evidence>
<keyword evidence="3 4" id="KW-0067">ATP-binding</keyword>
<organism evidence="7 8">
    <name type="scientific">Plantactinospora sonchi</name>
    <dbReference type="NCBI Taxonomy" id="1544735"/>
    <lineage>
        <taxon>Bacteria</taxon>
        <taxon>Bacillati</taxon>
        <taxon>Actinomycetota</taxon>
        <taxon>Actinomycetes</taxon>
        <taxon>Micromonosporales</taxon>
        <taxon>Micromonosporaceae</taxon>
        <taxon>Plantactinospora</taxon>
    </lineage>
</organism>
<dbReference type="Pfam" id="PF13535">
    <property type="entry name" value="ATP-grasp_4"/>
    <property type="match status" value="1"/>
</dbReference>
<dbReference type="PROSITE" id="PS50975">
    <property type="entry name" value="ATP_GRASP"/>
    <property type="match status" value="1"/>
</dbReference>
<evidence type="ECO:0000256" key="2">
    <source>
        <dbReference type="ARBA" id="ARBA00022741"/>
    </source>
</evidence>
<accession>A0ABU7S3L7</accession>
<dbReference type="Gene3D" id="3.30.470.20">
    <property type="entry name" value="ATP-grasp fold, B domain"/>
    <property type="match status" value="1"/>
</dbReference>
<dbReference type="PANTHER" id="PTHR43585:SF2">
    <property type="entry name" value="ATP-GRASP ENZYME FSQD"/>
    <property type="match status" value="1"/>
</dbReference>
<dbReference type="InterPro" id="IPR011761">
    <property type="entry name" value="ATP-grasp"/>
</dbReference>
<comment type="caution">
    <text evidence="7">The sequence shown here is derived from an EMBL/GenBank/DDBJ whole genome shotgun (WGS) entry which is preliminary data.</text>
</comment>
<keyword evidence="8" id="KW-1185">Reference proteome</keyword>
<dbReference type="InterPro" id="IPR040570">
    <property type="entry name" value="LAL_C2"/>
</dbReference>
<dbReference type="Pfam" id="PF18130">
    <property type="entry name" value="ATPgrasp_N"/>
    <property type="match status" value="1"/>
</dbReference>
<proteinExistence type="predicted"/>
<evidence type="ECO:0000313" key="6">
    <source>
        <dbReference type="EMBL" id="MEE6258681.1"/>
    </source>
</evidence>
<dbReference type="InterPro" id="IPR052032">
    <property type="entry name" value="ATP-dep_AA_Ligase"/>
</dbReference>
<dbReference type="EMBL" id="JAZGQK010000037">
    <property type="protein sequence ID" value="MEE6263384.1"/>
    <property type="molecule type" value="Genomic_DNA"/>
</dbReference>
<dbReference type="InterPro" id="IPR041472">
    <property type="entry name" value="BL00235/CARNS1_N"/>
</dbReference>
<dbReference type="PANTHER" id="PTHR43585">
    <property type="entry name" value="FUMIPYRROLE BIOSYNTHESIS PROTEIN C"/>
    <property type="match status" value="1"/>
</dbReference>
<protein>
    <submittedName>
        <fullName evidence="7">ATP-grasp domain-containing protein</fullName>
    </submittedName>
</protein>
<reference evidence="7 8" key="1">
    <citation type="submission" date="2024-01" db="EMBL/GenBank/DDBJ databases">
        <title>Genome insights into Plantactinospora sonchi sp. nov.</title>
        <authorList>
            <person name="Wang L."/>
        </authorList>
    </citation>
    <scope>NUCLEOTIDE SEQUENCE [LARGE SCALE GENOMIC DNA]</scope>
    <source>
        <strain evidence="7 8">NEAU-QY2</strain>
    </source>
</reference>
<dbReference type="RefSeq" id="WP_331213772.1">
    <property type="nucleotide sequence ID" value="NZ_JAZGQK010000006.1"/>
</dbReference>
<keyword evidence="2 4" id="KW-0547">Nucleotide-binding</keyword>
<evidence type="ECO:0000313" key="7">
    <source>
        <dbReference type="EMBL" id="MEE6263384.1"/>
    </source>
</evidence>
<evidence type="ECO:0000313" key="8">
    <source>
        <dbReference type="Proteomes" id="UP001332243"/>
    </source>
</evidence>